<protein>
    <submittedName>
        <fullName evidence="2">Penicillin-binding protein 4</fullName>
    </submittedName>
</protein>
<accession>A0A3P5XBJ5</accession>
<evidence type="ECO:0000313" key="3">
    <source>
        <dbReference type="Proteomes" id="UP000270468"/>
    </source>
</evidence>
<reference evidence="2 3" key="1">
    <citation type="submission" date="2018-11" db="EMBL/GenBank/DDBJ databases">
        <authorList>
            <person name="Criscuolo A."/>
        </authorList>
    </citation>
    <scope>NUCLEOTIDE SEQUENCE [LARGE SCALE GENOMIC DNA]</scope>
    <source>
        <strain evidence="2">ATB-66</strain>
    </source>
</reference>
<dbReference type="EMBL" id="UXAV01000043">
    <property type="protein sequence ID" value="VDC32034.1"/>
    <property type="molecule type" value="Genomic_DNA"/>
</dbReference>
<dbReference type="PANTHER" id="PTHR46825:SF9">
    <property type="entry name" value="BETA-LACTAMASE-RELATED DOMAIN-CONTAINING PROTEIN"/>
    <property type="match status" value="1"/>
</dbReference>
<evidence type="ECO:0000259" key="1">
    <source>
        <dbReference type="Pfam" id="PF00144"/>
    </source>
</evidence>
<dbReference type="PANTHER" id="PTHR46825">
    <property type="entry name" value="D-ALANYL-D-ALANINE-CARBOXYPEPTIDASE/ENDOPEPTIDASE AMPH"/>
    <property type="match status" value="1"/>
</dbReference>
<gene>
    <name evidence="2" type="primary">pbpE_2</name>
    <name evidence="2" type="ORF">FILTAD_02565</name>
</gene>
<sequence length="355" mass="40739">MQPKQTEKVISSIEKSFIKQVQKDKRLKSAFLLVHSEMKGIHLNIAEGSMNPKQPAYMASVGKIFTSVIISILYENGHLSIDDSITRYLDHELVNNLHVYKGKDYTKEIKVKHLLNHTSGLYDTFYPLLEKLLVDQDFNMSPQEAITWAKIHQKPYFPPGKGFKYTNTNYQLLGLIIEKVTGLPFYVAVKQFIYQPLGMMNSSILHYSEPLDKDTQSFTDFYVNKHNITNHKGYADLAYAGGVVVSTGEDMLKFMKALVTFQLVKKDTLKKMKNDKARYGVGIDYGYGIMQFKTVPLLMPKIFNAWGHAGATGAYMFYHPKMDTYIIGTFNDFSYERKGVRFMLIKVINQLKKIK</sequence>
<dbReference type="InterPro" id="IPR001466">
    <property type="entry name" value="Beta-lactam-related"/>
</dbReference>
<proteinExistence type="predicted"/>
<feature type="domain" description="Beta-lactamase-related" evidence="1">
    <location>
        <begin position="48"/>
        <end position="341"/>
    </location>
</feature>
<evidence type="ECO:0000313" key="2">
    <source>
        <dbReference type="EMBL" id="VDC32034.1"/>
    </source>
</evidence>
<dbReference type="InterPro" id="IPR050491">
    <property type="entry name" value="AmpC-like"/>
</dbReference>
<dbReference type="Gene3D" id="3.40.710.10">
    <property type="entry name" value="DD-peptidase/beta-lactamase superfamily"/>
    <property type="match status" value="1"/>
</dbReference>
<dbReference type="Proteomes" id="UP000270468">
    <property type="component" value="Unassembled WGS sequence"/>
</dbReference>
<name>A0A3P5XBJ5_9BACL</name>
<dbReference type="Pfam" id="PF00144">
    <property type="entry name" value="Beta-lactamase"/>
    <property type="match status" value="1"/>
</dbReference>
<organism evidence="2 3">
    <name type="scientific">Filibacter tadaridae</name>
    <dbReference type="NCBI Taxonomy" id="2483811"/>
    <lineage>
        <taxon>Bacteria</taxon>
        <taxon>Bacillati</taxon>
        <taxon>Bacillota</taxon>
        <taxon>Bacilli</taxon>
        <taxon>Bacillales</taxon>
        <taxon>Caryophanaceae</taxon>
        <taxon>Filibacter</taxon>
    </lineage>
</organism>
<dbReference type="OrthoDB" id="9803467at2"/>
<dbReference type="AlphaFoldDB" id="A0A3P5XBJ5"/>
<dbReference type="SUPFAM" id="SSF56601">
    <property type="entry name" value="beta-lactamase/transpeptidase-like"/>
    <property type="match status" value="1"/>
</dbReference>
<keyword evidence="3" id="KW-1185">Reference proteome</keyword>
<dbReference type="InterPro" id="IPR012338">
    <property type="entry name" value="Beta-lactam/transpept-like"/>
</dbReference>
<dbReference type="RefSeq" id="WP_124071376.1">
    <property type="nucleotide sequence ID" value="NZ_CBCRXF010000008.1"/>
</dbReference>